<feature type="transmembrane region" description="Helical" evidence="1">
    <location>
        <begin position="137"/>
        <end position="155"/>
    </location>
</feature>
<comment type="caution">
    <text evidence="2">The sequence shown here is derived from an EMBL/GenBank/DDBJ whole genome shotgun (WGS) entry which is preliminary data.</text>
</comment>
<feature type="transmembrane region" description="Helical" evidence="1">
    <location>
        <begin position="29"/>
        <end position="51"/>
    </location>
</feature>
<feature type="transmembrane region" description="Helical" evidence="1">
    <location>
        <begin position="184"/>
        <end position="204"/>
    </location>
</feature>
<evidence type="ECO:0000313" key="2">
    <source>
        <dbReference type="EMBL" id="KAA2245112.1"/>
    </source>
</evidence>
<keyword evidence="1" id="KW-1133">Transmembrane helix</keyword>
<dbReference type="CDD" id="cd01610">
    <property type="entry name" value="PAP2_like"/>
    <property type="match status" value="1"/>
</dbReference>
<evidence type="ECO:0000313" key="3">
    <source>
        <dbReference type="Proteomes" id="UP000324611"/>
    </source>
</evidence>
<dbReference type="EMBL" id="VUOC01000001">
    <property type="protein sequence ID" value="KAA2245112.1"/>
    <property type="molecule type" value="Genomic_DNA"/>
</dbReference>
<feature type="transmembrane region" description="Helical" evidence="1">
    <location>
        <begin position="71"/>
        <end position="95"/>
    </location>
</feature>
<dbReference type="RefSeq" id="WP_149836508.1">
    <property type="nucleotide sequence ID" value="NZ_VUOC01000001.1"/>
</dbReference>
<dbReference type="Proteomes" id="UP000324611">
    <property type="component" value="Unassembled WGS sequence"/>
</dbReference>
<protein>
    <submittedName>
        <fullName evidence="2">Phosphatase PAP2 family protein</fullName>
    </submittedName>
</protein>
<reference evidence="2 3" key="1">
    <citation type="submission" date="2019-09" db="EMBL/GenBank/DDBJ databases">
        <title>Chitinophaga ginsengihumi sp. nov., isolated from soil of ginseng rhizosphere.</title>
        <authorList>
            <person name="Lee J."/>
        </authorList>
    </citation>
    <scope>NUCLEOTIDE SEQUENCE [LARGE SCALE GENOMIC DNA]</scope>
    <source>
        <strain evidence="2 3">BN140078</strain>
    </source>
</reference>
<feature type="transmembrane region" description="Helical" evidence="1">
    <location>
        <begin position="162"/>
        <end position="178"/>
    </location>
</feature>
<accession>A0A5B2W383</accession>
<feature type="transmembrane region" description="Helical" evidence="1">
    <location>
        <begin position="107"/>
        <end position="125"/>
    </location>
</feature>
<reference evidence="2 3" key="2">
    <citation type="submission" date="2019-09" db="EMBL/GenBank/DDBJ databases">
        <authorList>
            <person name="Jin C."/>
        </authorList>
    </citation>
    <scope>NUCLEOTIDE SEQUENCE [LARGE SCALE GENOMIC DNA]</scope>
    <source>
        <strain evidence="2 3">BN140078</strain>
    </source>
</reference>
<feature type="transmembrane region" description="Helical" evidence="1">
    <location>
        <begin position="211"/>
        <end position="229"/>
    </location>
</feature>
<keyword evidence="1" id="KW-0812">Transmembrane</keyword>
<gene>
    <name evidence="2" type="ORF">F0L74_03890</name>
</gene>
<keyword evidence="1" id="KW-0472">Membrane</keyword>
<sequence>MERETALHVSDTKPEWPVFPTALRGVAQVVSYLMHPLFIPTIVTFLIVQALPEYFVTFKQYSMRFPYDRLYFRVISISLFFPLLTVLLSRALNFVDSFYLRTQRDRIIPYIATIIYYFWAFYTFIREGVAPPFFNAFFLGIFIAVIASFICNIFVKISMHTMGWGGVIGLLLALMWGMHMNVTIPLVITLFIAGLVGTARMVLAAHSPAEIYAGFIVGILSQLAAYAFVG</sequence>
<dbReference type="AlphaFoldDB" id="A0A5B2W383"/>
<keyword evidence="3" id="KW-1185">Reference proteome</keyword>
<evidence type="ECO:0000256" key="1">
    <source>
        <dbReference type="SAM" id="Phobius"/>
    </source>
</evidence>
<name>A0A5B2W383_9BACT</name>
<organism evidence="2 3">
    <name type="scientific">Chitinophaga agrisoli</name>
    <dbReference type="NCBI Taxonomy" id="2607653"/>
    <lineage>
        <taxon>Bacteria</taxon>
        <taxon>Pseudomonadati</taxon>
        <taxon>Bacteroidota</taxon>
        <taxon>Chitinophagia</taxon>
        <taxon>Chitinophagales</taxon>
        <taxon>Chitinophagaceae</taxon>
        <taxon>Chitinophaga</taxon>
    </lineage>
</organism>
<proteinExistence type="predicted"/>